<gene>
    <name evidence="3" type="ORF">WB403_46995</name>
</gene>
<reference evidence="3 4" key="1">
    <citation type="submission" date="2024-03" db="EMBL/GenBank/DDBJ databases">
        <title>First Report of Pectobacterium brasiliscabiei causing potato scab in china.</title>
        <authorList>
            <person name="Handique U."/>
        </authorList>
    </citation>
    <scope>NUCLEOTIDE SEQUENCE [LARGE SCALE GENOMIC DNA]</scope>
    <source>
        <strain evidence="3 4">ZRIMU1503</strain>
    </source>
</reference>
<dbReference type="InterPro" id="IPR013325">
    <property type="entry name" value="RNA_pol_sigma_r2"/>
</dbReference>
<proteinExistence type="predicted"/>
<dbReference type="InterPro" id="IPR013324">
    <property type="entry name" value="RNA_pol_sigma_r3/r4-like"/>
</dbReference>
<feature type="region of interest" description="Disordered" evidence="1">
    <location>
        <begin position="193"/>
        <end position="247"/>
    </location>
</feature>
<dbReference type="Gene3D" id="1.10.1740.10">
    <property type="match status" value="1"/>
</dbReference>
<dbReference type="Proteomes" id="UP001365781">
    <property type="component" value="Unassembled WGS sequence"/>
</dbReference>
<dbReference type="InterPro" id="IPR007630">
    <property type="entry name" value="RNA_pol_sigma70_r4"/>
</dbReference>
<evidence type="ECO:0000313" key="3">
    <source>
        <dbReference type="EMBL" id="MEI5616668.1"/>
    </source>
</evidence>
<evidence type="ECO:0000313" key="4">
    <source>
        <dbReference type="Proteomes" id="UP001365781"/>
    </source>
</evidence>
<dbReference type="InterPro" id="IPR036388">
    <property type="entry name" value="WH-like_DNA-bd_sf"/>
</dbReference>
<dbReference type="Pfam" id="PF04545">
    <property type="entry name" value="Sigma70_r4"/>
    <property type="match status" value="1"/>
</dbReference>
<feature type="domain" description="RNA polymerase sigma-70 region 4" evidence="2">
    <location>
        <begin position="146"/>
        <end position="186"/>
    </location>
</feature>
<dbReference type="EMBL" id="JBBAYM010000060">
    <property type="protein sequence ID" value="MEI5616668.1"/>
    <property type="molecule type" value="Genomic_DNA"/>
</dbReference>
<dbReference type="Gene3D" id="1.10.10.10">
    <property type="entry name" value="Winged helix-like DNA-binding domain superfamily/Winged helix DNA-binding domain"/>
    <property type="match status" value="1"/>
</dbReference>
<sequence>MIAAPMARSVRPLGSEPADEEIRAGLALGDEDRLAVAHRRWGRLVHTLVGRAIGDSREAEDVTRQARLAPRHGHQRYRPDRGSVHARLVGIARRKIADTPSARRRGTESTAAGAVLPPQVVSADGTGHVVDRVDVVGVPARPSSVHQDVLTLAFFGDLEQTEIVRKAGMPLGTVKIHTRRGFQRLRGDLAPPRAACPEADDAVARPSCGTRTNSGTAPRRRRPTAAATAPRRNSGHPVQPMTRGGTK</sequence>
<evidence type="ECO:0000256" key="1">
    <source>
        <dbReference type="SAM" id="MobiDB-lite"/>
    </source>
</evidence>
<keyword evidence="4" id="KW-1185">Reference proteome</keyword>
<comment type="caution">
    <text evidence="3">The sequence shown here is derived from an EMBL/GenBank/DDBJ whole genome shotgun (WGS) entry which is preliminary data.</text>
</comment>
<dbReference type="RefSeq" id="WP_336543377.1">
    <property type="nucleotide sequence ID" value="NZ_JBBAYL010000041.1"/>
</dbReference>
<dbReference type="SUPFAM" id="SSF88659">
    <property type="entry name" value="Sigma3 and sigma4 domains of RNA polymerase sigma factors"/>
    <property type="match status" value="1"/>
</dbReference>
<accession>A0ABU8GU34</accession>
<name>A0ABU8GU34_9ACTN</name>
<protein>
    <submittedName>
        <fullName evidence="3">Sigma factor-like helix-turn-helix DNA-binding protein</fullName>
    </submittedName>
</protein>
<evidence type="ECO:0000259" key="2">
    <source>
        <dbReference type="Pfam" id="PF04545"/>
    </source>
</evidence>
<dbReference type="SUPFAM" id="SSF88946">
    <property type="entry name" value="Sigma2 domain of RNA polymerase sigma factors"/>
    <property type="match status" value="1"/>
</dbReference>
<organism evidence="3 4">
    <name type="scientific">Streptomyces brasiliscabiei</name>
    <dbReference type="NCBI Taxonomy" id="2736302"/>
    <lineage>
        <taxon>Bacteria</taxon>
        <taxon>Bacillati</taxon>
        <taxon>Actinomycetota</taxon>
        <taxon>Actinomycetes</taxon>
        <taxon>Kitasatosporales</taxon>
        <taxon>Streptomycetaceae</taxon>
        <taxon>Streptomyces</taxon>
    </lineage>
</organism>